<comment type="similarity">
    <text evidence="9">Belongs to the SecE/SEC61-gamma family.</text>
</comment>
<dbReference type="Pfam" id="PF00584">
    <property type="entry name" value="SecE"/>
    <property type="match status" value="1"/>
</dbReference>
<dbReference type="AlphaFoldDB" id="A0A2M8PX83"/>
<sequence>MARTAARRSETEDEELIETELDDQAKAQAAAPPISDSRRRRQAKRGIVETGASAAVTRKDRPTPSQRAEAPRSRNFVVRFVQNVREYFHEVQVELRKVAWPSREEVNRLTRIVLIVTIASSIFLGAVSFVFGFLTTQIAEGASIATILTLAMVVVVAGLWLFRDRLFGAE</sequence>
<evidence type="ECO:0000256" key="2">
    <source>
        <dbReference type="ARBA" id="ARBA00022448"/>
    </source>
</evidence>
<dbReference type="GO" id="GO:0065002">
    <property type="term" value="P:intracellular protein transmembrane transport"/>
    <property type="evidence" value="ECO:0007669"/>
    <property type="project" value="UniProtKB-UniRule"/>
</dbReference>
<keyword evidence="3 9" id="KW-1003">Cell membrane</keyword>
<name>A0A2M8PX83_9CHLR</name>
<evidence type="ECO:0000256" key="7">
    <source>
        <dbReference type="ARBA" id="ARBA00023010"/>
    </source>
</evidence>
<keyword evidence="6 9" id="KW-1133">Transmembrane helix</keyword>
<dbReference type="GO" id="GO:0008320">
    <property type="term" value="F:protein transmembrane transporter activity"/>
    <property type="evidence" value="ECO:0007669"/>
    <property type="project" value="UniProtKB-UniRule"/>
</dbReference>
<comment type="function">
    <text evidence="9">Essential subunit of the Sec protein translocation channel SecYEG. Clamps together the 2 halves of SecY. May contact the channel plug during translocation.</text>
</comment>
<dbReference type="GO" id="GO:0043952">
    <property type="term" value="P:protein transport by the Sec complex"/>
    <property type="evidence" value="ECO:0007669"/>
    <property type="project" value="UniProtKB-UniRule"/>
</dbReference>
<feature type="transmembrane region" description="Helical" evidence="9">
    <location>
        <begin position="141"/>
        <end position="162"/>
    </location>
</feature>
<dbReference type="GO" id="GO:0005886">
    <property type="term" value="C:plasma membrane"/>
    <property type="evidence" value="ECO:0007669"/>
    <property type="project" value="UniProtKB-UniRule"/>
</dbReference>
<evidence type="ECO:0000313" key="13">
    <source>
        <dbReference type="Proteomes" id="UP000228947"/>
    </source>
</evidence>
<keyword evidence="7 9" id="KW-0811">Translocation</keyword>
<dbReference type="EMBL" id="PGTM01000071">
    <property type="protein sequence ID" value="PJF36207.1"/>
    <property type="molecule type" value="Genomic_DNA"/>
</dbReference>
<reference evidence="13 14" key="1">
    <citation type="submission" date="2017-11" db="EMBL/GenBank/DDBJ databases">
        <title>Evolution of Phototrophy in the Chloroflexi Phylum Driven by Horizontal Gene Transfer.</title>
        <authorList>
            <person name="Ward L.M."/>
            <person name="Hemp J."/>
            <person name="Shih P.M."/>
            <person name="Mcglynn S.E."/>
            <person name="Fischer W."/>
        </authorList>
    </citation>
    <scope>NUCLEOTIDE SEQUENCE [LARGE SCALE GENOMIC DNA]</scope>
    <source>
        <strain evidence="12">CP1_1M</strain>
        <strain evidence="11">JP3_13</strain>
    </source>
</reference>
<dbReference type="EMBL" id="PGTL01000030">
    <property type="protein sequence ID" value="PJF42155.1"/>
    <property type="molecule type" value="Genomic_DNA"/>
</dbReference>
<evidence type="ECO:0000256" key="4">
    <source>
        <dbReference type="ARBA" id="ARBA00022692"/>
    </source>
</evidence>
<evidence type="ECO:0000313" key="14">
    <source>
        <dbReference type="Proteomes" id="UP000229681"/>
    </source>
</evidence>
<keyword evidence="4 9" id="KW-0812">Transmembrane</keyword>
<accession>A0A2M8PF84</accession>
<dbReference type="HAMAP" id="MF_00422">
    <property type="entry name" value="SecE"/>
    <property type="match status" value="1"/>
</dbReference>
<dbReference type="Proteomes" id="UP000229681">
    <property type="component" value="Unassembled WGS sequence"/>
</dbReference>
<proteinExistence type="inferred from homology"/>
<comment type="subunit">
    <text evidence="9">Component of the Sec protein translocase complex. Heterotrimer consisting of SecY, SecE and SecG subunits. The heterotrimers can form oligomers, although 1 heterotrimer is thought to be able to translocate proteins. Interacts with the ribosome. Interacts with SecDF, and other proteins may be involved. Interacts with SecA.</text>
</comment>
<protein>
    <recommendedName>
        <fullName evidence="9">Protein translocase subunit SecE</fullName>
    </recommendedName>
</protein>
<evidence type="ECO:0000256" key="3">
    <source>
        <dbReference type="ARBA" id="ARBA00022475"/>
    </source>
</evidence>
<comment type="caution">
    <text evidence="12">The sequence shown here is derived from an EMBL/GenBank/DDBJ whole genome shotgun (WGS) entry which is preliminary data.</text>
</comment>
<dbReference type="PANTHER" id="PTHR33910">
    <property type="entry name" value="PROTEIN TRANSLOCASE SUBUNIT SECE"/>
    <property type="match status" value="1"/>
</dbReference>
<dbReference type="GO" id="GO:0009306">
    <property type="term" value="P:protein secretion"/>
    <property type="evidence" value="ECO:0007669"/>
    <property type="project" value="UniProtKB-UniRule"/>
</dbReference>
<keyword evidence="2 9" id="KW-0813">Transport</keyword>
<evidence type="ECO:0000256" key="10">
    <source>
        <dbReference type="SAM" id="MobiDB-lite"/>
    </source>
</evidence>
<evidence type="ECO:0000256" key="5">
    <source>
        <dbReference type="ARBA" id="ARBA00022927"/>
    </source>
</evidence>
<evidence type="ECO:0000256" key="9">
    <source>
        <dbReference type="HAMAP-Rule" id="MF_00422"/>
    </source>
</evidence>
<feature type="transmembrane region" description="Helical" evidence="9">
    <location>
        <begin position="112"/>
        <end position="135"/>
    </location>
</feature>
<feature type="region of interest" description="Disordered" evidence="10">
    <location>
        <begin position="1"/>
        <end position="70"/>
    </location>
</feature>
<evidence type="ECO:0000256" key="6">
    <source>
        <dbReference type="ARBA" id="ARBA00022989"/>
    </source>
</evidence>
<feature type="compositionally biased region" description="Acidic residues" evidence="10">
    <location>
        <begin position="11"/>
        <end position="22"/>
    </location>
</feature>
<evidence type="ECO:0000256" key="8">
    <source>
        <dbReference type="ARBA" id="ARBA00023136"/>
    </source>
</evidence>
<comment type="subcellular location">
    <subcellularLocation>
        <location evidence="1">Membrane</location>
    </subcellularLocation>
</comment>
<evidence type="ECO:0000313" key="12">
    <source>
        <dbReference type="EMBL" id="PJF42155.1"/>
    </source>
</evidence>
<dbReference type="InterPro" id="IPR001901">
    <property type="entry name" value="Translocase_SecE/Sec61-g"/>
</dbReference>
<dbReference type="NCBIfam" id="TIGR00964">
    <property type="entry name" value="secE_bact"/>
    <property type="match status" value="1"/>
</dbReference>
<dbReference type="GO" id="GO:0006605">
    <property type="term" value="P:protein targeting"/>
    <property type="evidence" value="ECO:0007669"/>
    <property type="project" value="UniProtKB-UniRule"/>
</dbReference>
<dbReference type="InterPro" id="IPR005807">
    <property type="entry name" value="SecE_bac"/>
</dbReference>
<dbReference type="Proteomes" id="UP000228947">
    <property type="component" value="Unassembled WGS sequence"/>
</dbReference>
<keyword evidence="5 9" id="KW-0653">Protein transport</keyword>
<organism evidence="12 13">
    <name type="scientific">Candidatus Thermofonsia Clade 1 bacterium</name>
    <dbReference type="NCBI Taxonomy" id="2364210"/>
    <lineage>
        <taxon>Bacteria</taxon>
        <taxon>Bacillati</taxon>
        <taxon>Chloroflexota</taxon>
        <taxon>Candidatus Thermofontia</taxon>
        <taxon>Candidatus Thermofonsia Clade 1</taxon>
    </lineage>
</organism>
<dbReference type="PROSITE" id="PS01067">
    <property type="entry name" value="SECE_SEC61G"/>
    <property type="match status" value="1"/>
</dbReference>
<dbReference type="InterPro" id="IPR038379">
    <property type="entry name" value="SecE_sf"/>
</dbReference>
<evidence type="ECO:0000256" key="1">
    <source>
        <dbReference type="ARBA" id="ARBA00004370"/>
    </source>
</evidence>
<accession>A0A2M8PX83</accession>
<comment type="caution">
    <text evidence="9">Lacks conserved residue(s) required for the propagation of feature annotation.</text>
</comment>
<keyword evidence="8 9" id="KW-0472">Membrane</keyword>
<evidence type="ECO:0000313" key="11">
    <source>
        <dbReference type="EMBL" id="PJF36207.1"/>
    </source>
</evidence>
<dbReference type="Gene3D" id="1.20.5.1030">
    <property type="entry name" value="Preprotein translocase secy subunit"/>
    <property type="match status" value="1"/>
</dbReference>
<dbReference type="PANTHER" id="PTHR33910:SF1">
    <property type="entry name" value="PROTEIN TRANSLOCASE SUBUNIT SECE"/>
    <property type="match status" value="1"/>
</dbReference>
<gene>
    <name evidence="9" type="primary">secE</name>
    <name evidence="11" type="ORF">CUN49_06600</name>
    <name evidence="12" type="ORF">CUN50_05180</name>
</gene>